<reference evidence="2" key="1">
    <citation type="submission" date="2016-10" db="EMBL/GenBank/DDBJ databases">
        <authorList>
            <person name="Varghese N."/>
            <person name="Submissions S."/>
        </authorList>
    </citation>
    <scope>NUCLEOTIDE SEQUENCE [LARGE SCALE GENOMIC DNA]</scope>
    <source>
        <strain evidence="2">SP</strain>
    </source>
</reference>
<dbReference type="AlphaFoldDB" id="A0A1H3PLE1"/>
<dbReference type="Proteomes" id="UP000198935">
    <property type="component" value="Unassembled WGS sequence"/>
</dbReference>
<accession>A0A1H3PLE1</accession>
<gene>
    <name evidence="1" type="ORF">SAMN05421736_10578</name>
</gene>
<sequence length="110" mass="12597">MTAQNEAVKKMAQRVIRGYEMIHEKNYLKAKQLLEPIAPFLHQEDRPNITFLAYLAIGQIGSKDMDGFLQTYEELQKYKPGTKAETKLKNRVDDMFSEMLQSLADDGVGD</sequence>
<name>A0A1H3PLE1_9BACI</name>
<evidence type="ECO:0000313" key="1">
    <source>
        <dbReference type="EMBL" id="SDZ01269.1"/>
    </source>
</evidence>
<dbReference type="STRING" id="1503961.SAMN05421736_10578"/>
<keyword evidence="2" id="KW-1185">Reference proteome</keyword>
<evidence type="ECO:0008006" key="3">
    <source>
        <dbReference type="Google" id="ProtNLM"/>
    </source>
</evidence>
<protein>
    <recommendedName>
        <fullName evidence="3">Tetratricopeptide repeat protein</fullName>
    </recommendedName>
</protein>
<evidence type="ECO:0000313" key="2">
    <source>
        <dbReference type="Proteomes" id="UP000198935"/>
    </source>
</evidence>
<dbReference type="EMBL" id="FNPI01000005">
    <property type="protein sequence ID" value="SDZ01269.1"/>
    <property type="molecule type" value="Genomic_DNA"/>
</dbReference>
<proteinExistence type="predicted"/>
<organism evidence="1 2">
    <name type="scientific">Evansella caseinilytica</name>
    <dbReference type="NCBI Taxonomy" id="1503961"/>
    <lineage>
        <taxon>Bacteria</taxon>
        <taxon>Bacillati</taxon>
        <taxon>Bacillota</taxon>
        <taxon>Bacilli</taxon>
        <taxon>Bacillales</taxon>
        <taxon>Bacillaceae</taxon>
        <taxon>Evansella</taxon>
    </lineage>
</organism>